<dbReference type="Proteomes" id="UP001596161">
    <property type="component" value="Unassembled WGS sequence"/>
</dbReference>
<feature type="domain" description="PKD-like" evidence="1">
    <location>
        <begin position="30"/>
        <end position="93"/>
    </location>
</feature>
<comment type="caution">
    <text evidence="2">The sequence shown here is derived from an EMBL/GenBank/DDBJ whole genome shotgun (WGS) entry which is preliminary data.</text>
</comment>
<protein>
    <submittedName>
        <fullName evidence="2">Gliding motility-associated C-terminal domain-containing protein</fullName>
    </submittedName>
</protein>
<dbReference type="Pfam" id="PF19408">
    <property type="entry name" value="PKD_6"/>
    <property type="match status" value="3"/>
</dbReference>
<dbReference type="InterPro" id="IPR045829">
    <property type="entry name" value="PKD_6"/>
</dbReference>
<dbReference type="EMBL" id="JBHSKT010000013">
    <property type="protein sequence ID" value="MFC5272213.1"/>
    <property type="molecule type" value="Genomic_DNA"/>
</dbReference>
<dbReference type="RefSeq" id="WP_378018572.1">
    <property type="nucleotide sequence ID" value="NZ_JBHSKT010000013.1"/>
</dbReference>
<dbReference type="NCBIfam" id="TIGR04131">
    <property type="entry name" value="Bac_Flav_CTERM"/>
    <property type="match status" value="1"/>
</dbReference>
<name>A0ABW0ECU1_9BACT</name>
<gene>
    <name evidence="2" type="ORF">ACFPIB_16480</name>
</gene>
<evidence type="ECO:0000313" key="2">
    <source>
        <dbReference type="EMBL" id="MFC5272213.1"/>
    </source>
</evidence>
<feature type="domain" description="PKD-like" evidence="1">
    <location>
        <begin position="122"/>
        <end position="188"/>
    </location>
</feature>
<sequence>MKPTQTTTYTVTGSSVCSQSTASVTVVVLPKPVVTISGSASVCPQVQGVWYKVQNPQRQQVNWGVKGGTISTSSNDSISVNWGSASNTAQVWALPKNSLGCPGDTVFFPVSINVILATEKPKGADTLCLNEAKNISYRINKTTGSVYTWGIKGGTIVSGQNTNAIKVNWLQTGNGKLWVQEESHTSTSHCFGVSDTIRVIIHPAPDSVEKISGPMQVFTLAENQGYAVEDPQLGLVYNWRVSGGEIVSGQGNSSIKVNWENAGAGLVEVLAVNGQGCQSKKTALEVQISGAPQPVFYNIFTPNADHKNDAFVIENLQWYAENELVIYNRWGVEVFRKRNYKNGWKAENLSSGTYFYRFQSGKQAWKGWLEVAY</sequence>
<accession>A0ABW0ECU1</accession>
<proteinExistence type="predicted"/>
<evidence type="ECO:0000259" key="1">
    <source>
        <dbReference type="Pfam" id="PF19408"/>
    </source>
</evidence>
<dbReference type="Pfam" id="PF13585">
    <property type="entry name" value="CHU_C"/>
    <property type="match status" value="1"/>
</dbReference>
<organism evidence="2 3">
    <name type="scientific">Adhaeribacter terreus</name>
    <dbReference type="NCBI Taxonomy" id="529703"/>
    <lineage>
        <taxon>Bacteria</taxon>
        <taxon>Pseudomonadati</taxon>
        <taxon>Bacteroidota</taxon>
        <taxon>Cytophagia</taxon>
        <taxon>Cytophagales</taxon>
        <taxon>Hymenobacteraceae</taxon>
        <taxon>Adhaeribacter</taxon>
    </lineage>
</organism>
<keyword evidence="3" id="KW-1185">Reference proteome</keyword>
<feature type="domain" description="PKD-like" evidence="1">
    <location>
        <begin position="205"/>
        <end position="284"/>
    </location>
</feature>
<evidence type="ECO:0000313" key="3">
    <source>
        <dbReference type="Proteomes" id="UP001596161"/>
    </source>
</evidence>
<dbReference type="InterPro" id="IPR026341">
    <property type="entry name" value="T9SS_type_B"/>
</dbReference>
<reference evidence="3" key="1">
    <citation type="journal article" date="2019" name="Int. J. Syst. Evol. Microbiol.">
        <title>The Global Catalogue of Microorganisms (GCM) 10K type strain sequencing project: providing services to taxonomists for standard genome sequencing and annotation.</title>
        <authorList>
            <consortium name="The Broad Institute Genomics Platform"/>
            <consortium name="The Broad Institute Genome Sequencing Center for Infectious Disease"/>
            <person name="Wu L."/>
            <person name="Ma J."/>
        </authorList>
    </citation>
    <scope>NUCLEOTIDE SEQUENCE [LARGE SCALE GENOMIC DNA]</scope>
    <source>
        <strain evidence="3">KACC 12602</strain>
    </source>
</reference>